<feature type="region of interest" description="Disordered" evidence="1">
    <location>
        <begin position="54"/>
        <end position="85"/>
    </location>
</feature>
<dbReference type="Pfam" id="PF11306">
    <property type="entry name" value="DUF3108"/>
    <property type="match status" value="1"/>
</dbReference>
<proteinExistence type="predicted"/>
<dbReference type="EMBL" id="JBIWXY010000001">
    <property type="protein sequence ID" value="MFJ5446325.1"/>
    <property type="molecule type" value="Genomic_DNA"/>
</dbReference>
<comment type="caution">
    <text evidence="2">The sequence shown here is derived from an EMBL/GenBank/DDBJ whole genome shotgun (WGS) entry which is preliminary data.</text>
</comment>
<gene>
    <name evidence="2" type="ORF">ACIKP9_08810</name>
</gene>
<dbReference type="InterPro" id="IPR021457">
    <property type="entry name" value="DUF3108"/>
</dbReference>
<evidence type="ECO:0000313" key="3">
    <source>
        <dbReference type="Proteomes" id="UP001617669"/>
    </source>
</evidence>
<evidence type="ECO:0000313" key="2">
    <source>
        <dbReference type="EMBL" id="MFJ5446325.1"/>
    </source>
</evidence>
<sequence>MKRLPLGLALALLLSLLVHLVILGSEYWHLPSLDVAQSNHQVQQIHLQAAPLAELPPAPKPQPAAKPKPAAKQAPSPASQPLPETAAQAPIAEAQPMDEMPAVDVAPANEPQADEPAMPVEDAGVAQAPETDAHEMPAFSYIDTEFVVLRGENGSKIGVTKISYRMQENGRYELTSTTEAKGLAALVVAGKLLQQSEGVVTSEGLQPQFFSYQYGKGENKKQQSRFDWEQHTVTLETAKGVKTVALPADSQDLLSFMYQFIFTPPLEQLTLHISNGKKLSEYSYSFEGEETLSAEFGSVRTWHIAHAGQTGHEKTELWLAIDYHYLPVKMRKTEEDGSVIEQLATSISTDLLK</sequence>
<dbReference type="RefSeq" id="WP_400881514.1">
    <property type="nucleotide sequence ID" value="NZ_JBIWXY010000001.1"/>
</dbReference>
<feature type="compositionally biased region" description="Pro residues" evidence="1">
    <location>
        <begin position="54"/>
        <end position="66"/>
    </location>
</feature>
<organism evidence="2 3">
    <name type="scientific">Methylobacillus methanolivorans</name>
    <dbReference type="NCBI Taxonomy" id="1848927"/>
    <lineage>
        <taxon>Bacteria</taxon>
        <taxon>Pseudomonadati</taxon>
        <taxon>Pseudomonadota</taxon>
        <taxon>Betaproteobacteria</taxon>
        <taxon>Nitrosomonadales</taxon>
        <taxon>Methylophilaceae</taxon>
        <taxon>Methylobacillus</taxon>
    </lineage>
</organism>
<dbReference type="Proteomes" id="UP001617669">
    <property type="component" value="Unassembled WGS sequence"/>
</dbReference>
<name>A0ABW8GLM2_9PROT</name>
<feature type="compositionally biased region" description="Low complexity" evidence="1">
    <location>
        <begin position="67"/>
        <end position="84"/>
    </location>
</feature>
<protein>
    <submittedName>
        <fullName evidence="2">DUF3108 domain-containing protein</fullName>
    </submittedName>
</protein>
<evidence type="ECO:0000256" key="1">
    <source>
        <dbReference type="SAM" id="MobiDB-lite"/>
    </source>
</evidence>
<keyword evidence="3" id="KW-1185">Reference proteome</keyword>
<accession>A0ABW8GLM2</accession>
<reference evidence="2 3" key="1">
    <citation type="submission" date="2024-11" db="EMBL/GenBank/DDBJ databases">
        <authorList>
            <person name="Kaparullina E.N."/>
            <person name="Delegan Y.A."/>
            <person name="Doronina N.V."/>
        </authorList>
    </citation>
    <scope>NUCLEOTIDE SEQUENCE [LARGE SCALE GENOMIC DNA]</scope>
    <source>
        <strain evidence="2 3">7sh_L</strain>
    </source>
</reference>